<evidence type="ECO:0000259" key="8">
    <source>
        <dbReference type="PROSITE" id="PS51379"/>
    </source>
</evidence>
<dbReference type="GO" id="GO:0051536">
    <property type="term" value="F:iron-sulfur cluster binding"/>
    <property type="evidence" value="ECO:0007669"/>
    <property type="project" value="UniProtKB-KW"/>
</dbReference>
<dbReference type="InterPro" id="IPR001080">
    <property type="entry name" value="3Fe4S_ferredoxin"/>
</dbReference>
<evidence type="ECO:0000256" key="3">
    <source>
        <dbReference type="ARBA" id="ARBA00023004"/>
    </source>
</evidence>
<evidence type="ECO:0000256" key="6">
    <source>
        <dbReference type="SAM" id="MobiDB-lite"/>
    </source>
</evidence>
<feature type="domain" description="J" evidence="7">
    <location>
        <begin position="5"/>
        <end position="70"/>
    </location>
</feature>
<dbReference type="InterPro" id="IPR036869">
    <property type="entry name" value="J_dom_sf"/>
</dbReference>
<dbReference type="AlphaFoldDB" id="H9BWW1"/>
<dbReference type="GO" id="GO:0005506">
    <property type="term" value="F:iron ion binding"/>
    <property type="evidence" value="ECO:0007669"/>
    <property type="project" value="UniProtKB-UniRule"/>
</dbReference>
<keyword evidence="3 5" id="KW-0408">Iron</keyword>
<comment type="function">
    <text evidence="5">Ferredoxins are iron-sulfur proteins that transfer electrons in a wide variety of metabolic reactions.</text>
</comment>
<sequence length="224" mass="26238">MNVKQACQTLSVNSDASFEDVKGAYRKLVLEFHPDRRKNDGKEFKKITEAYHCLKKEHKSPRKNQTTKWTYTETITKKKQNFKDRSKWGPSPGKTPEEDWGRFTKDFEESNPDFWKEYERKFWEEYKDTINSTPKEEFEKTKEPNKQPNLFVDVDPSLCIACCSCETIAPEVFSIDKHTRFNPKSKVINPRGAGFNKIMSAAETCPTKAIIVENKDTKERFYPL</sequence>
<evidence type="ECO:0000256" key="2">
    <source>
        <dbReference type="ARBA" id="ARBA00022723"/>
    </source>
</evidence>
<dbReference type="SMART" id="SM00271">
    <property type="entry name" value="DnaJ"/>
    <property type="match status" value="1"/>
</dbReference>
<accession>H9BWW1</accession>
<dbReference type="CDD" id="cd06257">
    <property type="entry name" value="DnaJ"/>
    <property type="match status" value="1"/>
</dbReference>
<proteinExistence type="predicted"/>
<dbReference type="Gene3D" id="3.30.70.20">
    <property type="match status" value="1"/>
</dbReference>
<comment type="cofactor">
    <cofactor evidence="1">
        <name>[4Fe-4S] cluster</name>
        <dbReference type="ChEBI" id="CHEBI:49883"/>
    </cofactor>
</comment>
<keyword evidence="5" id="KW-0813">Transport</keyword>
<dbReference type="GO" id="GO:0051082">
    <property type="term" value="F:unfolded protein binding"/>
    <property type="evidence" value="ECO:0007669"/>
    <property type="project" value="TreeGrafter"/>
</dbReference>
<dbReference type="InterPro" id="IPR017896">
    <property type="entry name" value="4Fe4S_Fe-S-bd"/>
</dbReference>
<reference evidence="9" key="1">
    <citation type="submission" date="2011-11" db="EMBL/GenBank/DDBJ databases">
        <title>Construction and analysis of a metagenome of deep-sea sediment.</title>
        <authorList>
            <person name="Huo Y.-Y."/>
            <person name="Cheng H."/>
            <person name="Wu M."/>
        </authorList>
    </citation>
    <scope>NUCLEOTIDE SEQUENCE</scope>
</reference>
<dbReference type="Gene3D" id="1.10.287.110">
    <property type="entry name" value="DnaJ domain"/>
    <property type="match status" value="1"/>
</dbReference>
<dbReference type="GO" id="GO:0051087">
    <property type="term" value="F:protein-folding chaperone binding"/>
    <property type="evidence" value="ECO:0007669"/>
    <property type="project" value="TreeGrafter"/>
</dbReference>
<keyword evidence="2 5" id="KW-0479">Metal-binding</keyword>
<dbReference type="GO" id="GO:0009055">
    <property type="term" value="F:electron transfer activity"/>
    <property type="evidence" value="ECO:0007669"/>
    <property type="project" value="UniProtKB-UniRule"/>
</dbReference>
<organism evidence="9">
    <name type="scientific">uncultured archaeon W4-93a</name>
    <dbReference type="NCBI Taxonomy" id="1131007"/>
    <lineage>
        <taxon>Archaea</taxon>
        <taxon>environmental samples</taxon>
    </lineage>
</organism>
<dbReference type="InterPro" id="IPR001623">
    <property type="entry name" value="DnaJ_domain"/>
</dbReference>
<dbReference type="PROSITE" id="PS51379">
    <property type="entry name" value="4FE4S_FER_2"/>
    <property type="match status" value="1"/>
</dbReference>
<evidence type="ECO:0000313" key="9">
    <source>
        <dbReference type="EMBL" id="AFD03283.1"/>
    </source>
</evidence>
<dbReference type="PANTHER" id="PTHR43948:SF10">
    <property type="entry name" value="MRJ, ISOFORM E"/>
    <property type="match status" value="1"/>
</dbReference>
<evidence type="ECO:0000256" key="1">
    <source>
        <dbReference type="ARBA" id="ARBA00001966"/>
    </source>
</evidence>
<dbReference type="PANTHER" id="PTHR43948">
    <property type="entry name" value="DNAJ HOMOLOG SUBFAMILY B"/>
    <property type="match status" value="1"/>
</dbReference>
<dbReference type="Pfam" id="PF00226">
    <property type="entry name" value="DnaJ"/>
    <property type="match status" value="1"/>
</dbReference>
<dbReference type="Pfam" id="PF13370">
    <property type="entry name" value="Fer4_13"/>
    <property type="match status" value="1"/>
</dbReference>
<dbReference type="GO" id="GO:0005737">
    <property type="term" value="C:cytoplasm"/>
    <property type="evidence" value="ECO:0007669"/>
    <property type="project" value="TreeGrafter"/>
</dbReference>
<keyword evidence="4 5" id="KW-0411">Iron-sulfur</keyword>
<dbReference type="SUPFAM" id="SSF54862">
    <property type="entry name" value="4Fe-4S ferredoxins"/>
    <property type="match status" value="1"/>
</dbReference>
<dbReference type="PRINTS" id="PR00625">
    <property type="entry name" value="JDOMAIN"/>
</dbReference>
<dbReference type="SUPFAM" id="SSF46565">
    <property type="entry name" value="Chaperone J-domain"/>
    <property type="match status" value="1"/>
</dbReference>
<dbReference type="PROSITE" id="PS50076">
    <property type="entry name" value="DNAJ_2"/>
    <property type="match status" value="1"/>
</dbReference>
<evidence type="ECO:0000256" key="4">
    <source>
        <dbReference type="ARBA" id="ARBA00023014"/>
    </source>
</evidence>
<evidence type="ECO:0000259" key="7">
    <source>
        <dbReference type="PROSITE" id="PS50076"/>
    </source>
</evidence>
<dbReference type="GO" id="GO:0044183">
    <property type="term" value="F:protein folding chaperone"/>
    <property type="evidence" value="ECO:0007669"/>
    <property type="project" value="TreeGrafter"/>
</dbReference>
<feature type="domain" description="4Fe-4S ferredoxin-type" evidence="8">
    <location>
        <begin position="150"/>
        <end position="178"/>
    </location>
</feature>
<name>H9BWW1_9ARCH</name>
<evidence type="ECO:0000256" key="5">
    <source>
        <dbReference type="RuleBase" id="RU368020"/>
    </source>
</evidence>
<dbReference type="PRINTS" id="PR00352">
    <property type="entry name" value="3FE4SFRDOXIN"/>
</dbReference>
<feature type="region of interest" description="Disordered" evidence="6">
    <location>
        <begin position="81"/>
        <end position="103"/>
    </location>
</feature>
<protein>
    <recommendedName>
        <fullName evidence="5">Ferredoxin</fullName>
    </recommendedName>
</protein>
<keyword evidence="5" id="KW-0249">Electron transport</keyword>
<dbReference type="EMBL" id="JQ085821">
    <property type="protein sequence ID" value="AFD03283.1"/>
    <property type="molecule type" value="Genomic_DNA"/>
</dbReference>